<dbReference type="Proteomes" id="UP000598426">
    <property type="component" value="Unassembled WGS sequence"/>
</dbReference>
<reference evidence="1 2" key="1">
    <citation type="submission" date="2020-09" db="EMBL/GenBank/DDBJ databases">
        <title>Isolation and identification of active actinomycetes.</title>
        <authorList>
            <person name="Li X."/>
        </authorList>
    </citation>
    <scope>NUCLEOTIDE SEQUENCE [LARGE SCALE GENOMIC DNA]</scope>
    <source>
        <strain evidence="1 2">NEAU-LLC</strain>
    </source>
</reference>
<sequence>MSAATVEAALTGAAAPLVAEAVDAKTTTADAAVTDGQAAVAIPRDPTDGVKVSLETTSISINLPAVDQASDAVALASGAIAYPSDNGVANAVVPLDGGLQLLTTISSPDAPTSFAYDITISDGGQVVSATDGSALVLSARGEVLLRADAPWAVDANGTSVPTHYEVNGTRLVQVVDHNADFAYPVVADPRFDQGVGWKSILFNRWETRQIASAGFIALGGAATACSVAGPAGVAACGLAAAAIGATATYAKDNGMCVGLSFWGIPPYMGWNPFVHSGRDCY</sequence>
<name>A0ABR8NR95_9MICO</name>
<dbReference type="EMBL" id="JACXZS010000006">
    <property type="protein sequence ID" value="MBD3942277.1"/>
    <property type="molecule type" value="Genomic_DNA"/>
</dbReference>
<evidence type="ECO:0000313" key="1">
    <source>
        <dbReference type="EMBL" id="MBD3942277.1"/>
    </source>
</evidence>
<evidence type="ECO:0000313" key="2">
    <source>
        <dbReference type="Proteomes" id="UP000598426"/>
    </source>
</evidence>
<protein>
    <recommendedName>
        <fullName evidence="3">Cadherin-like domain-containing protein</fullName>
    </recommendedName>
</protein>
<keyword evidence="2" id="KW-1185">Reference proteome</keyword>
<comment type="caution">
    <text evidence="1">The sequence shown here is derived from an EMBL/GenBank/DDBJ whole genome shotgun (WGS) entry which is preliminary data.</text>
</comment>
<proteinExistence type="predicted"/>
<dbReference type="RefSeq" id="WP_191171897.1">
    <property type="nucleotide sequence ID" value="NZ_JACXZS010000006.1"/>
</dbReference>
<gene>
    <name evidence="1" type="ORF">IF188_11270</name>
</gene>
<evidence type="ECO:0008006" key="3">
    <source>
        <dbReference type="Google" id="ProtNLM"/>
    </source>
</evidence>
<accession>A0ABR8NR95</accession>
<organism evidence="1 2">
    <name type="scientific">Microbacterium helvum</name>
    <dbReference type="NCBI Taxonomy" id="2773713"/>
    <lineage>
        <taxon>Bacteria</taxon>
        <taxon>Bacillati</taxon>
        <taxon>Actinomycetota</taxon>
        <taxon>Actinomycetes</taxon>
        <taxon>Micrococcales</taxon>
        <taxon>Microbacteriaceae</taxon>
        <taxon>Microbacterium</taxon>
    </lineage>
</organism>